<protein>
    <submittedName>
        <fullName evidence="2">Chloride channel protein</fullName>
    </submittedName>
</protein>
<sequence>MASGPLRTVAGNGLDQGLGPTWVHCQHHPRGPSPDPHLGAPSDLGLRPPSRPSSPPPVKSLLSHHSLSHTSLTPGDGSHPPLMYSEGAVAQKQQEQEGRHKWEPKGGADVHRAAQAANTGVGEEGAHSGVEEEGELEDPNSAPAPIVGVISRQTVLRILRARAGFCGSIHEAAAPEPAADDAKRSARVPASRIREAVEKLEAMPWKPDITPRGQEALFSTLTEPELDSFLNLRNFMQRVPYTVPANASLGRAYRLCRCVQVLPAATAPLSLAGALSPGFKP</sequence>
<name>A0A699ZRU7_HAELA</name>
<keyword evidence="3" id="KW-1185">Reference proteome</keyword>
<evidence type="ECO:0000313" key="2">
    <source>
        <dbReference type="EMBL" id="GFH22439.1"/>
    </source>
</evidence>
<feature type="compositionally biased region" description="Pro residues" evidence="1">
    <location>
        <begin position="49"/>
        <end position="58"/>
    </location>
</feature>
<feature type="region of interest" description="Disordered" evidence="1">
    <location>
        <begin position="1"/>
        <end position="144"/>
    </location>
</feature>
<feature type="compositionally biased region" description="Low complexity" evidence="1">
    <location>
        <begin position="59"/>
        <end position="74"/>
    </location>
</feature>
<gene>
    <name evidence="2" type="ORF">HaLaN_19908</name>
</gene>
<comment type="caution">
    <text evidence="2">The sequence shown here is derived from an EMBL/GenBank/DDBJ whole genome shotgun (WGS) entry which is preliminary data.</text>
</comment>
<evidence type="ECO:0000313" key="3">
    <source>
        <dbReference type="Proteomes" id="UP000485058"/>
    </source>
</evidence>
<organism evidence="2 3">
    <name type="scientific">Haematococcus lacustris</name>
    <name type="common">Green alga</name>
    <name type="synonym">Haematococcus pluvialis</name>
    <dbReference type="NCBI Taxonomy" id="44745"/>
    <lineage>
        <taxon>Eukaryota</taxon>
        <taxon>Viridiplantae</taxon>
        <taxon>Chlorophyta</taxon>
        <taxon>core chlorophytes</taxon>
        <taxon>Chlorophyceae</taxon>
        <taxon>CS clade</taxon>
        <taxon>Chlamydomonadales</taxon>
        <taxon>Haematococcaceae</taxon>
        <taxon>Haematococcus</taxon>
    </lineage>
</organism>
<dbReference type="EMBL" id="BLLF01002040">
    <property type="protein sequence ID" value="GFH22439.1"/>
    <property type="molecule type" value="Genomic_DNA"/>
</dbReference>
<reference evidence="2 3" key="1">
    <citation type="submission" date="2020-02" db="EMBL/GenBank/DDBJ databases">
        <title>Draft genome sequence of Haematococcus lacustris strain NIES-144.</title>
        <authorList>
            <person name="Morimoto D."/>
            <person name="Nakagawa S."/>
            <person name="Yoshida T."/>
            <person name="Sawayama S."/>
        </authorList>
    </citation>
    <scope>NUCLEOTIDE SEQUENCE [LARGE SCALE GENOMIC DNA]</scope>
    <source>
        <strain evidence="2 3">NIES-144</strain>
    </source>
</reference>
<dbReference type="AlphaFoldDB" id="A0A699ZRU7"/>
<accession>A0A699ZRU7</accession>
<evidence type="ECO:0000256" key="1">
    <source>
        <dbReference type="SAM" id="MobiDB-lite"/>
    </source>
</evidence>
<feature type="compositionally biased region" description="Basic and acidic residues" evidence="1">
    <location>
        <begin position="94"/>
        <end position="112"/>
    </location>
</feature>
<proteinExistence type="predicted"/>
<dbReference type="Proteomes" id="UP000485058">
    <property type="component" value="Unassembled WGS sequence"/>
</dbReference>